<dbReference type="OrthoDB" id="664536at2"/>
<accession>A0A328B2F4</accession>
<comment type="caution">
    <text evidence="3">The sequence shown here is derived from an EMBL/GenBank/DDBJ whole genome shotgun (WGS) entry which is preliminary data.</text>
</comment>
<keyword evidence="2" id="KW-0472">Membrane</keyword>
<name>A0A328B2F4_9CAUL</name>
<dbReference type="Pfam" id="PF14235">
    <property type="entry name" value="DUF4337"/>
    <property type="match status" value="1"/>
</dbReference>
<proteinExistence type="predicted"/>
<evidence type="ECO:0008006" key="5">
    <source>
        <dbReference type="Google" id="ProtNLM"/>
    </source>
</evidence>
<keyword evidence="4" id="KW-1185">Reference proteome</keyword>
<feature type="transmembrane region" description="Helical" evidence="2">
    <location>
        <begin position="157"/>
        <end position="180"/>
    </location>
</feature>
<evidence type="ECO:0000313" key="4">
    <source>
        <dbReference type="Proteomes" id="UP000249842"/>
    </source>
</evidence>
<reference evidence="4" key="1">
    <citation type="submission" date="2018-05" db="EMBL/GenBank/DDBJ databases">
        <authorList>
            <person name="Li X."/>
        </authorList>
    </citation>
    <scope>NUCLEOTIDE SEQUENCE [LARGE SCALE GENOMIC DNA]</scope>
    <source>
        <strain evidence="4">HKS-05</strain>
    </source>
</reference>
<evidence type="ECO:0000256" key="2">
    <source>
        <dbReference type="SAM" id="Phobius"/>
    </source>
</evidence>
<dbReference type="InterPro" id="IPR025570">
    <property type="entry name" value="DUF4337"/>
</dbReference>
<dbReference type="RefSeq" id="WP_111458391.1">
    <property type="nucleotide sequence ID" value="NZ_QFYP01000001.1"/>
</dbReference>
<feature type="transmembrane region" description="Helical" evidence="2">
    <location>
        <begin position="17"/>
        <end position="34"/>
    </location>
</feature>
<organism evidence="3 4">
    <name type="scientific">Phenylobacterium hankyongense</name>
    <dbReference type="NCBI Taxonomy" id="1813876"/>
    <lineage>
        <taxon>Bacteria</taxon>
        <taxon>Pseudomonadati</taxon>
        <taxon>Pseudomonadota</taxon>
        <taxon>Alphaproteobacteria</taxon>
        <taxon>Caulobacterales</taxon>
        <taxon>Caulobacteraceae</taxon>
        <taxon>Phenylobacterium</taxon>
    </lineage>
</organism>
<protein>
    <recommendedName>
        <fullName evidence="5">DUF4337 domain-containing protein</fullName>
    </recommendedName>
</protein>
<dbReference type="AlphaFoldDB" id="A0A328B2F4"/>
<gene>
    <name evidence="3" type="ORF">DJ021_15420</name>
</gene>
<sequence>MEIELDAEAKDKRLNRMVAMTVVVLSVFMGLSQVKDGNIVQNMQQAQSAAVDHWGEYQATKTKLHIDETALAQSRFLAAIGGERVAAATAVEQARLKGEMAKYDKEIPQLRKQAQDDQAQYDALNVHDDQFDASDALISTAVAIAAVAALAESFPALIAAWLFGAGGLVMGLAGFLGLGLKSPLASLLS</sequence>
<dbReference type="EMBL" id="QFYP01000001">
    <property type="protein sequence ID" value="RAK61099.1"/>
    <property type="molecule type" value="Genomic_DNA"/>
</dbReference>
<evidence type="ECO:0000256" key="1">
    <source>
        <dbReference type="SAM" id="Coils"/>
    </source>
</evidence>
<keyword evidence="2" id="KW-1133">Transmembrane helix</keyword>
<dbReference type="Proteomes" id="UP000249842">
    <property type="component" value="Unassembled WGS sequence"/>
</dbReference>
<keyword evidence="1" id="KW-0175">Coiled coil</keyword>
<feature type="coiled-coil region" evidence="1">
    <location>
        <begin position="93"/>
        <end position="120"/>
    </location>
</feature>
<evidence type="ECO:0000313" key="3">
    <source>
        <dbReference type="EMBL" id="RAK61099.1"/>
    </source>
</evidence>
<keyword evidence="2" id="KW-0812">Transmembrane</keyword>